<keyword evidence="2" id="KW-1185">Reference proteome</keyword>
<organism evidence="1 2">
    <name type="scientific">Agrobacterium burrii</name>
    <dbReference type="NCBI Taxonomy" id="2815339"/>
    <lineage>
        <taxon>Bacteria</taxon>
        <taxon>Pseudomonadati</taxon>
        <taxon>Pseudomonadota</taxon>
        <taxon>Alphaproteobacteria</taxon>
        <taxon>Hyphomicrobiales</taxon>
        <taxon>Rhizobiaceae</taxon>
        <taxon>Rhizobium/Agrobacterium group</taxon>
        <taxon>Agrobacterium</taxon>
        <taxon>Agrobacterium tumefaciens complex</taxon>
    </lineage>
</organism>
<evidence type="ECO:0000313" key="1">
    <source>
        <dbReference type="EMBL" id="MBO0132369.1"/>
    </source>
</evidence>
<accession>A0ABS3EK91</accession>
<evidence type="ECO:0000313" key="2">
    <source>
        <dbReference type="Proteomes" id="UP000664699"/>
    </source>
</evidence>
<name>A0ABS3EK91_9HYPH</name>
<dbReference type="Proteomes" id="UP000664699">
    <property type="component" value="Unassembled WGS sequence"/>
</dbReference>
<gene>
    <name evidence="1" type="ORF">JZX89_16670</name>
</gene>
<proteinExistence type="predicted"/>
<protein>
    <recommendedName>
        <fullName evidence="3">Helix-turn-helix domain-containing protein</fullName>
    </recommendedName>
</protein>
<evidence type="ECO:0008006" key="3">
    <source>
        <dbReference type="Google" id="ProtNLM"/>
    </source>
</evidence>
<dbReference type="RefSeq" id="WP_207134776.1">
    <property type="nucleotide sequence ID" value="NZ_JAFLNA010000008.1"/>
</dbReference>
<dbReference type="EMBL" id="JAFLNA010000008">
    <property type="protein sequence ID" value="MBO0132369.1"/>
    <property type="molecule type" value="Genomic_DNA"/>
</dbReference>
<sequence>MQKSEVIVGARNIAEVIGVPAQRVHVMSERKEIPVFKMGGSIAIRRATLESWIAGLEAAAHD</sequence>
<comment type="caution">
    <text evidence="1">The sequence shown here is derived from an EMBL/GenBank/DDBJ whole genome shotgun (WGS) entry which is preliminary data.</text>
</comment>
<reference evidence="1 2" key="1">
    <citation type="submission" date="2021-03" db="EMBL/GenBank/DDBJ databases">
        <title>Whole genome sequence of Agrobacterium sp. strain Rnr.</title>
        <authorList>
            <person name="Mafakheri H."/>
            <person name="Taghavi S.M."/>
            <person name="Nemanja K."/>
            <person name="Osdaghi E."/>
        </authorList>
    </citation>
    <scope>NUCLEOTIDE SEQUENCE [LARGE SCALE GENOMIC DNA]</scope>
    <source>
        <strain evidence="1 2">Rnr</strain>
    </source>
</reference>